<proteinExistence type="predicted"/>
<dbReference type="PANTHER" id="PTHR33164">
    <property type="entry name" value="TRANSCRIPTIONAL REGULATOR, MARR FAMILY"/>
    <property type="match status" value="1"/>
</dbReference>
<feature type="domain" description="HTH marR-type" evidence="1">
    <location>
        <begin position="12"/>
        <end position="143"/>
    </location>
</feature>
<dbReference type="SUPFAM" id="SSF46785">
    <property type="entry name" value="Winged helix' DNA-binding domain"/>
    <property type="match status" value="1"/>
</dbReference>
<gene>
    <name evidence="2" type="ORF">SAMN05660710_03258</name>
</gene>
<dbReference type="PANTHER" id="PTHR33164:SF95">
    <property type="entry name" value="TRANSCRIPTIONAL REGULATOR"/>
    <property type="match status" value="1"/>
</dbReference>
<dbReference type="AlphaFoldDB" id="A0A1G5JJW4"/>
<dbReference type="InterPro" id="IPR000835">
    <property type="entry name" value="HTH_MarR-typ"/>
</dbReference>
<dbReference type="InterPro" id="IPR036390">
    <property type="entry name" value="WH_DNA-bd_sf"/>
</dbReference>
<dbReference type="Pfam" id="PF12802">
    <property type="entry name" value="MarR_2"/>
    <property type="match status" value="1"/>
</dbReference>
<protein>
    <submittedName>
        <fullName evidence="2">DNA-binding transcriptional regulator, MarR family</fullName>
    </submittedName>
</protein>
<organism evidence="2 3">
    <name type="scientific">Paracoccus tibetensis</name>
    <dbReference type="NCBI Taxonomy" id="336292"/>
    <lineage>
        <taxon>Bacteria</taxon>
        <taxon>Pseudomonadati</taxon>
        <taxon>Pseudomonadota</taxon>
        <taxon>Alphaproteobacteria</taxon>
        <taxon>Rhodobacterales</taxon>
        <taxon>Paracoccaceae</taxon>
        <taxon>Paracoccus</taxon>
    </lineage>
</organism>
<dbReference type="PROSITE" id="PS50995">
    <property type="entry name" value="HTH_MARR_2"/>
    <property type="match status" value="1"/>
</dbReference>
<dbReference type="SMART" id="SM00347">
    <property type="entry name" value="HTH_MARR"/>
    <property type="match status" value="1"/>
</dbReference>
<dbReference type="OrthoDB" id="9814496at2"/>
<evidence type="ECO:0000313" key="2">
    <source>
        <dbReference type="EMBL" id="SCY88464.1"/>
    </source>
</evidence>
<dbReference type="GO" id="GO:0003677">
    <property type="term" value="F:DNA binding"/>
    <property type="evidence" value="ECO:0007669"/>
    <property type="project" value="UniProtKB-KW"/>
</dbReference>
<dbReference type="STRING" id="336292.SAMN05660710_03258"/>
<evidence type="ECO:0000313" key="3">
    <source>
        <dbReference type="Proteomes" id="UP000199502"/>
    </source>
</evidence>
<keyword evidence="3" id="KW-1185">Reference proteome</keyword>
<dbReference type="Gene3D" id="1.10.10.10">
    <property type="entry name" value="Winged helix-like DNA-binding domain superfamily/Winged helix DNA-binding domain"/>
    <property type="match status" value="1"/>
</dbReference>
<name>A0A1G5JJW4_9RHOB</name>
<dbReference type="GO" id="GO:0006950">
    <property type="term" value="P:response to stress"/>
    <property type="evidence" value="ECO:0007669"/>
    <property type="project" value="TreeGrafter"/>
</dbReference>
<dbReference type="Proteomes" id="UP000199502">
    <property type="component" value="Unassembled WGS sequence"/>
</dbReference>
<accession>A0A1G5JJW4</accession>
<dbReference type="InterPro" id="IPR039422">
    <property type="entry name" value="MarR/SlyA-like"/>
</dbReference>
<keyword evidence="2" id="KW-0238">DNA-binding</keyword>
<reference evidence="2 3" key="1">
    <citation type="submission" date="2016-10" db="EMBL/GenBank/DDBJ databases">
        <authorList>
            <person name="de Groot N.N."/>
        </authorList>
    </citation>
    <scope>NUCLEOTIDE SEQUENCE [LARGE SCALE GENOMIC DNA]</scope>
    <source>
        <strain evidence="2 3">CGMCC 1.8925</strain>
    </source>
</reference>
<evidence type="ECO:0000259" key="1">
    <source>
        <dbReference type="PROSITE" id="PS50995"/>
    </source>
</evidence>
<sequence length="143" mass="15914">MTRQELSEYRLDDQIGFLLRKAHQAHIAICTEKLGNLLTPVQFSTLHRLATEPGPVSQNALGRMVAMDAATTKGVVSRLKERGLVVSRPDGTDKRRHMLSTTEAGRALLAEAVPLMQEITRQTLAPLQPYEQDMLLALLRKIS</sequence>
<dbReference type="GO" id="GO:0003700">
    <property type="term" value="F:DNA-binding transcription factor activity"/>
    <property type="evidence" value="ECO:0007669"/>
    <property type="project" value="InterPro"/>
</dbReference>
<dbReference type="PRINTS" id="PR00598">
    <property type="entry name" value="HTHMARR"/>
</dbReference>
<dbReference type="InterPro" id="IPR036388">
    <property type="entry name" value="WH-like_DNA-bd_sf"/>
</dbReference>
<dbReference type="RefSeq" id="WP_090747092.1">
    <property type="nucleotide sequence ID" value="NZ_FMVT01000013.1"/>
</dbReference>
<dbReference type="EMBL" id="FMVT01000013">
    <property type="protein sequence ID" value="SCY88464.1"/>
    <property type="molecule type" value="Genomic_DNA"/>
</dbReference>